<dbReference type="InParanoid" id="A0A5N4ASJ8"/>
<organism evidence="3 4">
    <name type="scientific">Photinus pyralis</name>
    <name type="common">Common eastern firefly</name>
    <name type="synonym">Lampyris pyralis</name>
    <dbReference type="NCBI Taxonomy" id="7054"/>
    <lineage>
        <taxon>Eukaryota</taxon>
        <taxon>Metazoa</taxon>
        <taxon>Ecdysozoa</taxon>
        <taxon>Arthropoda</taxon>
        <taxon>Hexapoda</taxon>
        <taxon>Insecta</taxon>
        <taxon>Pterygota</taxon>
        <taxon>Neoptera</taxon>
        <taxon>Endopterygota</taxon>
        <taxon>Coleoptera</taxon>
        <taxon>Polyphaga</taxon>
        <taxon>Elateriformia</taxon>
        <taxon>Elateroidea</taxon>
        <taxon>Lampyridae</taxon>
        <taxon>Lampyrinae</taxon>
        <taxon>Photinus</taxon>
    </lineage>
</organism>
<reference evidence="3 4" key="1">
    <citation type="journal article" date="2018" name="Elife">
        <title>Firefly genomes illuminate parallel origins of bioluminescence in beetles.</title>
        <authorList>
            <person name="Fallon T.R."/>
            <person name="Lower S.E."/>
            <person name="Chang C.H."/>
            <person name="Bessho-Uehara M."/>
            <person name="Martin G.J."/>
            <person name="Bewick A.J."/>
            <person name="Behringer M."/>
            <person name="Debat H.J."/>
            <person name="Wong I."/>
            <person name="Day J.C."/>
            <person name="Suvorov A."/>
            <person name="Silva C.J."/>
            <person name="Stanger-Hall K.F."/>
            <person name="Hall D.W."/>
            <person name="Schmitz R.J."/>
            <person name="Nelson D.R."/>
            <person name="Lewis S.M."/>
            <person name="Shigenobu S."/>
            <person name="Bybee S.M."/>
            <person name="Larracuente A.M."/>
            <person name="Oba Y."/>
            <person name="Weng J.K."/>
        </authorList>
    </citation>
    <scope>NUCLEOTIDE SEQUENCE [LARGE SCALE GENOMIC DNA]</scope>
    <source>
        <strain evidence="3">1611_PpyrPB1</strain>
        <tissue evidence="3">Whole body</tissue>
    </source>
</reference>
<feature type="compositionally biased region" description="Polar residues" evidence="1">
    <location>
        <begin position="11"/>
        <end position="28"/>
    </location>
</feature>
<gene>
    <name evidence="3" type="ORF">PPYR_06019</name>
</gene>
<name>A0A5N4ASJ8_PHOPY</name>
<evidence type="ECO:0000313" key="3">
    <source>
        <dbReference type="EMBL" id="KAB0800279.1"/>
    </source>
</evidence>
<dbReference type="EMBL" id="VVIM01000004">
    <property type="protein sequence ID" value="KAB0800279.1"/>
    <property type="molecule type" value="Genomic_DNA"/>
</dbReference>
<dbReference type="PANTHER" id="PTHR34825:SF1">
    <property type="entry name" value="AAA-ATPASE-LIKE DOMAIN-CONTAINING PROTEIN"/>
    <property type="match status" value="1"/>
</dbReference>
<proteinExistence type="predicted"/>
<comment type="caution">
    <text evidence="3">The sequence shown here is derived from an EMBL/GenBank/DDBJ whole genome shotgun (WGS) entry which is preliminary data.</text>
</comment>
<protein>
    <recommendedName>
        <fullName evidence="2">AAA-ATPase-like domain-containing protein</fullName>
    </recommendedName>
</protein>
<feature type="domain" description="AAA-ATPase-like" evidence="2">
    <location>
        <begin position="65"/>
        <end position="304"/>
    </location>
</feature>
<dbReference type="PANTHER" id="PTHR34825">
    <property type="entry name" value="CONSERVED PROTEIN, WITH A WEAK D-GALACTARATE DEHYDRATASE/ALTRONATE HYDROLASE DOMAIN"/>
    <property type="match status" value="1"/>
</dbReference>
<evidence type="ECO:0000256" key="1">
    <source>
        <dbReference type="SAM" id="MobiDB-lite"/>
    </source>
</evidence>
<dbReference type="Proteomes" id="UP000327044">
    <property type="component" value="Unassembled WGS sequence"/>
</dbReference>
<evidence type="ECO:0000313" key="4">
    <source>
        <dbReference type="Proteomes" id="UP000327044"/>
    </source>
</evidence>
<dbReference type="OrthoDB" id="10057079at2759"/>
<sequence length="681" mass="77713">MSLSKRLKMDSTASYSSDPITQVSTEAQDASGDSDGTTHNQKKETRLIFDENEGNFREAVRWIGWVDKSLFIAELLKKPRRVIIFAPRRFGKSLNIDMVKCFFEIVAGRDISYAPKNLEELKEYENFKAFCRYGLSPPCKIIKEEELVKEYFGRHPVVYLDLKDLDCTSKETVKDGLRGIVHDLYVNFSYLMKDERLADSPRKVKAAYEACEAWCGMNTYMREDPTIGLQKLIEYLHAHHKQKVYLLVDEFDAPVVNALLGGKSGDEVKDISNIVMSLLGAVVKGKVADNHLLGSLITGVSFLGSIGISQHLNNIPFYKWLLDDDRFAKYYGVGHEELTTLLESVFPEQKEKQASIQREVLGLYNGYYIKTEAVCCLWSVLHYIRLRVELNASEIRKTNFWNISALGKVLKNDDVMETMVHVTTGGNFSFMSCDKLDAKDLADFLNGENNQEQLVYSFFMEQGYLSIDPSHRSSRSVKVKAPNPEVLTAYLEMFSNFHVKVCGFSNLSMHKCAEYFESLPDKSADEQEESLSVFYEELKKLLSKFRGQKVKERSIQSLMFVTMLKADFKYCEMEKPVTIQMDGKKVTGFIDLFMENDDCVVIWEFKHIEADDLQAIKDSSYEALKEILFGSQAKKVPYINKMEEVKTKNYILIGLCCGDKGKAAMSCLINNKDINNCISFP</sequence>
<dbReference type="AlphaFoldDB" id="A0A5N4ASJ8"/>
<dbReference type="InterPro" id="IPR018631">
    <property type="entry name" value="AAA-ATPase-like_dom"/>
</dbReference>
<accession>A0A5N4ASJ8</accession>
<keyword evidence="4" id="KW-1185">Reference proteome</keyword>
<feature type="region of interest" description="Disordered" evidence="1">
    <location>
        <begin position="1"/>
        <end position="44"/>
    </location>
</feature>
<dbReference type="Pfam" id="PF09820">
    <property type="entry name" value="AAA-ATPase_like"/>
    <property type="match status" value="1"/>
</dbReference>
<evidence type="ECO:0000259" key="2">
    <source>
        <dbReference type="Pfam" id="PF09820"/>
    </source>
</evidence>